<evidence type="ECO:0000313" key="2">
    <source>
        <dbReference type="Proteomes" id="UP001215598"/>
    </source>
</evidence>
<reference evidence="1" key="1">
    <citation type="submission" date="2023-03" db="EMBL/GenBank/DDBJ databases">
        <title>Massive genome expansion in bonnet fungi (Mycena s.s.) driven by repeated elements and novel gene families across ecological guilds.</title>
        <authorList>
            <consortium name="Lawrence Berkeley National Laboratory"/>
            <person name="Harder C.B."/>
            <person name="Miyauchi S."/>
            <person name="Viragh M."/>
            <person name="Kuo A."/>
            <person name="Thoen E."/>
            <person name="Andreopoulos B."/>
            <person name="Lu D."/>
            <person name="Skrede I."/>
            <person name="Drula E."/>
            <person name="Henrissat B."/>
            <person name="Morin E."/>
            <person name="Kohler A."/>
            <person name="Barry K."/>
            <person name="LaButti K."/>
            <person name="Morin E."/>
            <person name="Salamov A."/>
            <person name="Lipzen A."/>
            <person name="Mereny Z."/>
            <person name="Hegedus B."/>
            <person name="Baldrian P."/>
            <person name="Stursova M."/>
            <person name="Weitz H."/>
            <person name="Taylor A."/>
            <person name="Grigoriev I.V."/>
            <person name="Nagy L.G."/>
            <person name="Martin F."/>
            <person name="Kauserud H."/>
        </authorList>
    </citation>
    <scope>NUCLEOTIDE SEQUENCE</scope>
    <source>
        <strain evidence="1">CBHHK182m</strain>
    </source>
</reference>
<feature type="non-terminal residue" evidence="1">
    <location>
        <position position="302"/>
    </location>
</feature>
<organism evidence="1 2">
    <name type="scientific">Mycena metata</name>
    <dbReference type="NCBI Taxonomy" id="1033252"/>
    <lineage>
        <taxon>Eukaryota</taxon>
        <taxon>Fungi</taxon>
        <taxon>Dikarya</taxon>
        <taxon>Basidiomycota</taxon>
        <taxon>Agaricomycotina</taxon>
        <taxon>Agaricomycetes</taxon>
        <taxon>Agaricomycetidae</taxon>
        <taxon>Agaricales</taxon>
        <taxon>Marasmiineae</taxon>
        <taxon>Mycenaceae</taxon>
        <taxon>Mycena</taxon>
    </lineage>
</organism>
<accession>A0AAD7H4D6</accession>
<dbReference type="InterPro" id="IPR011009">
    <property type="entry name" value="Kinase-like_dom_sf"/>
</dbReference>
<dbReference type="Gene3D" id="3.30.200.20">
    <property type="entry name" value="Phosphorylase Kinase, domain 1"/>
    <property type="match status" value="1"/>
</dbReference>
<keyword evidence="2" id="KW-1185">Reference proteome</keyword>
<dbReference type="AlphaFoldDB" id="A0AAD7H4D6"/>
<sequence>MDENLYTEDTGRAHSTDNSWGSEPYAGAFFPRSRNFVVEGGVFTNNVTNVTHNHHTYPPSPDFRKIPMGEIDLQHEIQFDDDSGVVYRRRGQRCARRVYSAKIDGCKTAMTVALYHGPNAEQAWQKDISMHSWLRHPNFVQLYGVASTGHMYAAVFHDDLIPFEQFRDIHCNSPILSLYFRAYWSHEFWAVNFHLSSMFNRAVDEDKCTLWIRASTRRLCVDDMILNSARTGWSSSYLDSVDHWRPTREDIDRISYNGPNHEAVVISSLALSDYYKFQCEYLSHFRGFSLPAHATATVGMVV</sequence>
<gene>
    <name evidence="1" type="ORF">B0H16DRAFT_1900702</name>
</gene>
<protein>
    <recommendedName>
        <fullName evidence="3">Protein kinase domain-containing protein</fullName>
    </recommendedName>
</protein>
<evidence type="ECO:0000313" key="1">
    <source>
        <dbReference type="EMBL" id="KAJ7711191.1"/>
    </source>
</evidence>
<proteinExistence type="predicted"/>
<comment type="caution">
    <text evidence="1">The sequence shown here is derived from an EMBL/GenBank/DDBJ whole genome shotgun (WGS) entry which is preliminary data.</text>
</comment>
<dbReference type="Proteomes" id="UP001215598">
    <property type="component" value="Unassembled WGS sequence"/>
</dbReference>
<dbReference type="EMBL" id="JARKIB010000401">
    <property type="protein sequence ID" value="KAJ7711191.1"/>
    <property type="molecule type" value="Genomic_DNA"/>
</dbReference>
<dbReference type="SUPFAM" id="SSF56112">
    <property type="entry name" value="Protein kinase-like (PK-like)"/>
    <property type="match status" value="1"/>
</dbReference>
<name>A0AAD7H4D6_9AGAR</name>
<evidence type="ECO:0008006" key="3">
    <source>
        <dbReference type="Google" id="ProtNLM"/>
    </source>
</evidence>